<dbReference type="Proteomes" id="UP001164929">
    <property type="component" value="Chromosome 12"/>
</dbReference>
<evidence type="ECO:0000256" key="1">
    <source>
        <dbReference type="SAM" id="MobiDB-lite"/>
    </source>
</evidence>
<gene>
    <name evidence="2" type="ORF">NC653_029084</name>
</gene>
<keyword evidence="3" id="KW-1185">Reference proteome</keyword>
<dbReference type="AlphaFoldDB" id="A0AAD6M182"/>
<reference evidence="2" key="1">
    <citation type="journal article" date="2023" name="Mol. Ecol. Resour.">
        <title>Chromosome-level genome assembly of a triploid poplar Populus alba 'Berolinensis'.</title>
        <authorList>
            <person name="Chen S."/>
            <person name="Yu Y."/>
            <person name="Wang X."/>
            <person name="Wang S."/>
            <person name="Zhang T."/>
            <person name="Zhou Y."/>
            <person name="He R."/>
            <person name="Meng N."/>
            <person name="Wang Y."/>
            <person name="Liu W."/>
            <person name="Liu Z."/>
            <person name="Liu J."/>
            <person name="Guo Q."/>
            <person name="Huang H."/>
            <person name="Sederoff R.R."/>
            <person name="Wang G."/>
            <person name="Qu G."/>
            <person name="Chen S."/>
        </authorList>
    </citation>
    <scope>NUCLEOTIDE SEQUENCE</scope>
    <source>
        <strain evidence="2">SC-2020</strain>
    </source>
</reference>
<feature type="region of interest" description="Disordered" evidence="1">
    <location>
        <begin position="110"/>
        <end position="179"/>
    </location>
</feature>
<organism evidence="2 3">
    <name type="scientific">Populus alba x Populus x berolinensis</name>
    <dbReference type="NCBI Taxonomy" id="444605"/>
    <lineage>
        <taxon>Eukaryota</taxon>
        <taxon>Viridiplantae</taxon>
        <taxon>Streptophyta</taxon>
        <taxon>Embryophyta</taxon>
        <taxon>Tracheophyta</taxon>
        <taxon>Spermatophyta</taxon>
        <taxon>Magnoliopsida</taxon>
        <taxon>eudicotyledons</taxon>
        <taxon>Gunneridae</taxon>
        <taxon>Pentapetalae</taxon>
        <taxon>rosids</taxon>
        <taxon>fabids</taxon>
        <taxon>Malpighiales</taxon>
        <taxon>Salicaceae</taxon>
        <taxon>Saliceae</taxon>
        <taxon>Populus</taxon>
    </lineage>
</organism>
<evidence type="ECO:0000313" key="2">
    <source>
        <dbReference type="EMBL" id="KAJ6977083.1"/>
    </source>
</evidence>
<comment type="caution">
    <text evidence="2">The sequence shown here is derived from an EMBL/GenBank/DDBJ whole genome shotgun (WGS) entry which is preliminary data.</text>
</comment>
<sequence>MGSTKLGTASNGLVYAVDAGVEKNKGKDVAADHYCDPMQAEVDVMSADLETVRSNKSSKFQKSKNMATTVSLSVGDRLQMLVWRVTKGTDVAAERKLDPMQTEVDVISREWETAQGKRKSPGSGDLNTQKSKDIARAPQGWKQRGQEGALDGVKIRSAHKGVATRASGSVREPSTHPQQ</sequence>
<name>A0AAD6M182_9ROSI</name>
<protein>
    <submittedName>
        <fullName evidence="2">Uncharacterized protein</fullName>
    </submittedName>
</protein>
<dbReference type="EMBL" id="JAQIZT010000012">
    <property type="protein sequence ID" value="KAJ6977083.1"/>
    <property type="molecule type" value="Genomic_DNA"/>
</dbReference>
<evidence type="ECO:0000313" key="3">
    <source>
        <dbReference type="Proteomes" id="UP001164929"/>
    </source>
</evidence>
<proteinExistence type="predicted"/>
<accession>A0AAD6M182</accession>